<dbReference type="eggNOG" id="ENOG5032Y6R">
    <property type="taxonomic scope" value="Bacteria"/>
</dbReference>
<evidence type="ECO:0000313" key="2">
    <source>
        <dbReference type="EMBL" id="ELR68758.1"/>
    </source>
</evidence>
<dbReference type="OrthoDB" id="9808866at2"/>
<gene>
    <name evidence="2" type="ORF">C900_05854</name>
</gene>
<dbReference type="RefSeq" id="WP_009582930.1">
    <property type="nucleotide sequence ID" value="NZ_AMZN01000093.1"/>
</dbReference>
<feature type="compositionally biased region" description="Basic and acidic residues" evidence="1">
    <location>
        <begin position="7"/>
        <end position="21"/>
    </location>
</feature>
<sequence>MSASKTTTDHNKIKQWAEQRQGKPAIVKGTEDNQDGAGLLRINFPGHAEDNLKDISWDEFFDTFDKRKLAFLYQDETDGEKSRFFKLVDRQN</sequence>
<comment type="caution">
    <text evidence="2">The sequence shown here is derived from an EMBL/GenBank/DDBJ whole genome shotgun (WGS) entry which is preliminary data.</text>
</comment>
<accession>L8JKM9</accession>
<reference evidence="2 3" key="1">
    <citation type="submission" date="2012-12" db="EMBL/GenBank/DDBJ databases">
        <title>Genome assembly of Fulvivirga imtechensis AK7.</title>
        <authorList>
            <person name="Nupur N."/>
            <person name="Khatri I."/>
            <person name="Kumar R."/>
            <person name="Subramanian S."/>
            <person name="Pinnaka A."/>
        </authorList>
    </citation>
    <scope>NUCLEOTIDE SEQUENCE [LARGE SCALE GENOMIC DNA]</scope>
    <source>
        <strain evidence="2 3">AK7</strain>
    </source>
</reference>
<proteinExistence type="predicted"/>
<name>L8JKM9_9BACT</name>
<protein>
    <submittedName>
        <fullName evidence="2">1,4-alpha-glucan branching enzyme</fullName>
    </submittedName>
</protein>
<evidence type="ECO:0000256" key="1">
    <source>
        <dbReference type="SAM" id="MobiDB-lite"/>
    </source>
</evidence>
<evidence type="ECO:0000313" key="3">
    <source>
        <dbReference type="Proteomes" id="UP000011135"/>
    </source>
</evidence>
<dbReference type="AlphaFoldDB" id="L8JKM9"/>
<keyword evidence="3" id="KW-1185">Reference proteome</keyword>
<organism evidence="2 3">
    <name type="scientific">Fulvivirga imtechensis AK7</name>
    <dbReference type="NCBI Taxonomy" id="1237149"/>
    <lineage>
        <taxon>Bacteria</taxon>
        <taxon>Pseudomonadati</taxon>
        <taxon>Bacteroidota</taxon>
        <taxon>Cytophagia</taxon>
        <taxon>Cytophagales</taxon>
        <taxon>Fulvivirgaceae</taxon>
        <taxon>Fulvivirga</taxon>
    </lineage>
</organism>
<dbReference type="EMBL" id="AMZN01000093">
    <property type="protein sequence ID" value="ELR68758.1"/>
    <property type="molecule type" value="Genomic_DNA"/>
</dbReference>
<dbReference type="Proteomes" id="UP000011135">
    <property type="component" value="Unassembled WGS sequence"/>
</dbReference>
<feature type="region of interest" description="Disordered" evidence="1">
    <location>
        <begin position="1"/>
        <end position="32"/>
    </location>
</feature>
<dbReference type="STRING" id="1237149.C900_05854"/>